<feature type="compositionally biased region" description="Basic and acidic residues" evidence="1">
    <location>
        <begin position="226"/>
        <end position="235"/>
    </location>
</feature>
<comment type="caution">
    <text evidence="2">The sequence shown here is derived from an EMBL/GenBank/DDBJ whole genome shotgun (WGS) entry which is preliminary data.</text>
</comment>
<organism evidence="2 3">
    <name type="scientific">Dryococelus australis</name>
    <dbReference type="NCBI Taxonomy" id="614101"/>
    <lineage>
        <taxon>Eukaryota</taxon>
        <taxon>Metazoa</taxon>
        <taxon>Ecdysozoa</taxon>
        <taxon>Arthropoda</taxon>
        <taxon>Hexapoda</taxon>
        <taxon>Insecta</taxon>
        <taxon>Pterygota</taxon>
        <taxon>Neoptera</taxon>
        <taxon>Polyneoptera</taxon>
        <taxon>Phasmatodea</taxon>
        <taxon>Verophasmatodea</taxon>
        <taxon>Anareolatae</taxon>
        <taxon>Phasmatidae</taxon>
        <taxon>Eurycanthinae</taxon>
        <taxon>Dryococelus</taxon>
    </lineage>
</organism>
<name>A0ABQ9H6Q1_9NEOP</name>
<evidence type="ECO:0000256" key="1">
    <source>
        <dbReference type="SAM" id="MobiDB-lite"/>
    </source>
</evidence>
<sequence length="449" mass="50101">MSCFLICEHVRFPGHCYCYTTAAILKLATKNLSDQSRPSVRHPSVNRVTNNQSEVAINSIRPSFRQSLGKLQLSTDVRSLVVNRSAGRRTDERMTDERDGLLNETAFSTVGHSRAGQQNDVIVQKYDATPFANHRLYFALWRVGSLCGSHLAEVRFCGKVWCNMGRWRRVKDDSTRGVCGVNGREVVVPDDHHEVSEECEEIWAALNIEVLRDDEGEVNAEIQGPGKREIPEKTRRPAASSGTNPTCENPGANPPGIDPGSSRWEASSLTTTPLRPLTTKLLYCYVLAVSHPARASGSEGQKLYDSGCRNFGDRRRAVWKVTSGREICDCEFHALKCETGRLDHWTRCTPLGTPRPRLRSEGAIGATLTLTPSAASLLRARRAVFPSLRCTVQIRYRRNGVAFPSMWPYPSSNWLRETPGTNFVSHSLLHTAKFPLLPGLQADEWVSRL</sequence>
<evidence type="ECO:0000313" key="3">
    <source>
        <dbReference type="Proteomes" id="UP001159363"/>
    </source>
</evidence>
<gene>
    <name evidence="2" type="ORF">PR048_020577</name>
</gene>
<dbReference type="Proteomes" id="UP001159363">
    <property type="component" value="Chromosome 6"/>
</dbReference>
<reference evidence="2 3" key="1">
    <citation type="submission" date="2023-02" db="EMBL/GenBank/DDBJ databases">
        <title>LHISI_Scaffold_Assembly.</title>
        <authorList>
            <person name="Stuart O.P."/>
            <person name="Cleave R."/>
            <person name="Magrath M.J.L."/>
            <person name="Mikheyev A.S."/>
        </authorList>
    </citation>
    <scope>NUCLEOTIDE SEQUENCE [LARGE SCALE GENOMIC DNA]</scope>
    <source>
        <strain evidence="2">Daus_M_001</strain>
        <tissue evidence="2">Leg muscle</tissue>
    </source>
</reference>
<accession>A0ABQ9H6Q1</accession>
<keyword evidence="3" id="KW-1185">Reference proteome</keyword>
<feature type="region of interest" description="Disordered" evidence="1">
    <location>
        <begin position="217"/>
        <end position="270"/>
    </location>
</feature>
<proteinExistence type="predicted"/>
<dbReference type="EMBL" id="JARBHB010000007">
    <property type="protein sequence ID" value="KAJ8879956.1"/>
    <property type="molecule type" value="Genomic_DNA"/>
</dbReference>
<evidence type="ECO:0000313" key="2">
    <source>
        <dbReference type="EMBL" id="KAJ8879956.1"/>
    </source>
</evidence>
<protein>
    <submittedName>
        <fullName evidence="2">Uncharacterized protein</fullName>
    </submittedName>
</protein>